<dbReference type="EnsemblMetazoa" id="CapteT91306">
    <property type="protein sequence ID" value="CapteP91306"/>
    <property type="gene ID" value="CapteG91306"/>
</dbReference>
<dbReference type="EMBL" id="AMQN01001494">
    <property type="status" value="NOT_ANNOTATED_CDS"/>
    <property type="molecule type" value="Genomic_DNA"/>
</dbReference>
<evidence type="ECO:0000313" key="3">
    <source>
        <dbReference type="Proteomes" id="UP000014760"/>
    </source>
</evidence>
<dbReference type="STRING" id="283909.R7UB74"/>
<name>R7UB74_CAPTE</name>
<proteinExistence type="predicted"/>
<dbReference type="Gene3D" id="1.10.8.480">
    <property type="match status" value="1"/>
</dbReference>
<reference evidence="2" key="3">
    <citation type="submission" date="2015-06" db="UniProtKB">
        <authorList>
            <consortium name="EnsemblMetazoa"/>
        </authorList>
    </citation>
    <scope>IDENTIFICATION</scope>
</reference>
<dbReference type="EMBL" id="KB303020">
    <property type="protein sequence ID" value="ELU03615.1"/>
    <property type="molecule type" value="Genomic_DNA"/>
</dbReference>
<organism evidence="1">
    <name type="scientific">Capitella teleta</name>
    <name type="common">Polychaete worm</name>
    <dbReference type="NCBI Taxonomy" id="283909"/>
    <lineage>
        <taxon>Eukaryota</taxon>
        <taxon>Metazoa</taxon>
        <taxon>Spiralia</taxon>
        <taxon>Lophotrochozoa</taxon>
        <taxon>Annelida</taxon>
        <taxon>Polychaeta</taxon>
        <taxon>Sedentaria</taxon>
        <taxon>Scolecida</taxon>
        <taxon>Capitellidae</taxon>
        <taxon>Capitella</taxon>
    </lineage>
</organism>
<protein>
    <submittedName>
        <fullName evidence="1 2">Uncharacterized protein</fullName>
    </submittedName>
</protein>
<accession>R7UB74</accession>
<reference evidence="1 3" key="2">
    <citation type="journal article" date="2013" name="Nature">
        <title>Insights into bilaterian evolution from three spiralian genomes.</title>
        <authorList>
            <person name="Simakov O."/>
            <person name="Marletaz F."/>
            <person name="Cho S.J."/>
            <person name="Edsinger-Gonzales E."/>
            <person name="Havlak P."/>
            <person name="Hellsten U."/>
            <person name="Kuo D.H."/>
            <person name="Larsson T."/>
            <person name="Lv J."/>
            <person name="Arendt D."/>
            <person name="Savage R."/>
            <person name="Osoegawa K."/>
            <person name="de Jong P."/>
            <person name="Grimwood J."/>
            <person name="Chapman J.A."/>
            <person name="Shapiro H."/>
            <person name="Aerts A."/>
            <person name="Otillar R.P."/>
            <person name="Terry A.Y."/>
            <person name="Boore J.L."/>
            <person name="Grigoriev I.V."/>
            <person name="Lindberg D.R."/>
            <person name="Seaver E.C."/>
            <person name="Weisblat D.A."/>
            <person name="Putnam N.H."/>
            <person name="Rokhsar D.S."/>
        </authorList>
    </citation>
    <scope>NUCLEOTIDE SEQUENCE</scope>
    <source>
        <strain evidence="1 3">I ESC-2004</strain>
    </source>
</reference>
<evidence type="ECO:0000313" key="2">
    <source>
        <dbReference type="EnsemblMetazoa" id="CapteP91306"/>
    </source>
</evidence>
<keyword evidence="3" id="KW-1185">Reference proteome</keyword>
<dbReference type="HOGENOM" id="CLU_2673481_0_0_1"/>
<dbReference type="Proteomes" id="UP000014760">
    <property type="component" value="Unassembled WGS sequence"/>
</dbReference>
<gene>
    <name evidence="1" type="ORF">CAPTEDRAFT_91306</name>
</gene>
<dbReference type="OrthoDB" id="74991at2759"/>
<evidence type="ECO:0000313" key="1">
    <source>
        <dbReference type="EMBL" id="ELU03615.1"/>
    </source>
</evidence>
<sequence length="75" mass="8764">MCHYRHTKVLEMLEKNYRVHCAVSEVMVPEDFCIKSKVSSILTTNDFEKSRARTMDIDDFLKLLHCMNADGLHFA</sequence>
<reference evidence="3" key="1">
    <citation type="submission" date="2012-12" db="EMBL/GenBank/DDBJ databases">
        <authorList>
            <person name="Hellsten U."/>
            <person name="Grimwood J."/>
            <person name="Chapman J.A."/>
            <person name="Shapiro H."/>
            <person name="Aerts A."/>
            <person name="Otillar R.P."/>
            <person name="Terry A.Y."/>
            <person name="Boore J.L."/>
            <person name="Simakov O."/>
            <person name="Marletaz F."/>
            <person name="Cho S.-J."/>
            <person name="Edsinger-Gonzales E."/>
            <person name="Havlak P."/>
            <person name="Kuo D.-H."/>
            <person name="Larsson T."/>
            <person name="Lv J."/>
            <person name="Arendt D."/>
            <person name="Savage R."/>
            <person name="Osoegawa K."/>
            <person name="de Jong P."/>
            <person name="Lindberg D.R."/>
            <person name="Seaver E.C."/>
            <person name="Weisblat D.A."/>
            <person name="Putnam N.H."/>
            <person name="Grigoriev I.V."/>
            <person name="Rokhsar D.S."/>
        </authorList>
    </citation>
    <scope>NUCLEOTIDE SEQUENCE</scope>
    <source>
        <strain evidence="3">I ESC-2004</strain>
    </source>
</reference>
<dbReference type="AlphaFoldDB" id="R7UB74"/>